<dbReference type="Gene3D" id="1.10.390.10">
    <property type="entry name" value="Neutral Protease Domain 2"/>
    <property type="match status" value="1"/>
</dbReference>
<dbReference type="RefSeq" id="WP_108673617.1">
    <property type="nucleotide sequence ID" value="NZ_CP025628.1"/>
</dbReference>
<dbReference type="Gene3D" id="2.30.42.10">
    <property type="match status" value="1"/>
</dbReference>
<dbReference type="PIRSF" id="PIRSF016493">
    <property type="entry name" value="Glycyl_aminpptds"/>
    <property type="match status" value="1"/>
</dbReference>
<reference evidence="3 4" key="1">
    <citation type="journal article" date="2018" name="Parasitology">
        <title>The reduced genome of Candidatus Kinetoplastibacterium sorsogonicusi, the endosymbiont of Kentomonas sorsogonicus (Trypanosomatidae): loss of the haem-synthesis pathway.</title>
        <authorList>
            <person name="Silva F.M."/>
            <person name="Kostygov A.Y."/>
            <person name="Spodareva V.V."/>
            <person name="Butenko A."/>
            <person name="Tossou R."/>
            <person name="Lukes J."/>
            <person name="Yurchenko V."/>
            <person name="Alves J.M.P."/>
        </authorList>
    </citation>
    <scope>NUCLEOTIDE SEQUENCE [LARGE SCALE GENOMIC DNA]</scope>
    <source>
        <strain evidence="3 4">MF-08</strain>
    </source>
</reference>
<dbReference type="OrthoDB" id="9778516at2"/>
<name>A0A3S7J938_9PROT</name>
<dbReference type="Proteomes" id="UP000266796">
    <property type="component" value="Chromosome"/>
</dbReference>
<dbReference type="InterPro" id="IPR040756">
    <property type="entry name" value="Peptidase_M61_N"/>
</dbReference>
<dbReference type="InterPro" id="IPR007963">
    <property type="entry name" value="Peptidase_M61_catalytic"/>
</dbReference>
<protein>
    <recommendedName>
        <fullName evidence="5">PDZ domain-containing protein</fullName>
    </recommendedName>
</protein>
<dbReference type="Pfam" id="PF17899">
    <property type="entry name" value="Peptidase_M61_N"/>
    <property type="match status" value="1"/>
</dbReference>
<proteinExistence type="predicted"/>
<dbReference type="Pfam" id="PF05299">
    <property type="entry name" value="Peptidase_M61"/>
    <property type="match status" value="1"/>
</dbReference>
<dbReference type="AlphaFoldDB" id="A0A3S7J938"/>
<evidence type="ECO:0008006" key="5">
    <source>
        <dbReference type="Google" id="ProtNLM"/>
    </source>
</evidence>
<dbReference type="SUPFAM" id="SSF55486">
    <property type="entry name" value="Metalloproteases ('zincins'), catalytic domain"/>
    <property type="match status" value="1"/>
</dbReference>
<accession>A0A3S7J938</accession>
<feature type="domain" description="Peptidase M61 N-terminal" evidence="2">
    <location>
        <begin position="5"/>
        <end position="176"/>
    </location>
</feature>
<dbReference type="Gene3D" id="2.60.40.3650">
    <property type="match status" value="1"/>
</dbReference>
<dbReference type="InterPro" id="IPR036034">
    <property type="entry name" value="PDZ_sf"/>
</dbReference>
<dbReference type="InterPro" id="IPR024191">
    <property type="entry name" value="Peptidase_M61"/>
</dbReference>
<dbReference type="EMBL" id="CP025628">
    <property type="protein sequence ID" value="AWD32192.1"/>
    <property type="molecule type" value="Genomic_DNA"/>
</dbReference>
<keyword evidence="4" id="KW-1185">Reference proteome</keyword>
<evidence type="ECO:0000259" key="1">
    <source>
        <dbReference type="Pfam" id="PF05299"/>
    </source>
</evidence>
<dbReference type="KEGG" id="kso:CKSOR_00047"/>
<gene>
    <name evidence="3" type="ORF">CKSOR_00047</name>
</gene>
<dbReference type="InterPro" id="IPR027268">
    <property type="entry name" value="Peptidase_M4/M1_CTD_sf"/>
</dbReference>
<evidence type="ECO:0000313" key="3">
    <source>
        <dbReference type="EMBL" id="AWD32192.1"/>
    </source>
</evidence>
<evidence type="ECO:0000313" key="4">
    <source>
        <dbReference type="Proteomes" id="UP000266796"/>
    </source>
</evidence>
<dbReference type="SUPFAM" id="SSF50156">
    <property type="entry name" value="PDZ domain-like"/>
    <property type="match status" value="1"/>
</dbReference>
<organism evidence="3 4">
    <name type="scientific">Candidatus Kinetoplastidibacterium kentomonadis</name>
    <dbReference type="NCBI Taxonomy" id="1576550"/>
    <lineage>
        <taxon>Bacteria</taxon>
        <taxon>Pseudomonadati</taxon>
        <taxon>Pseudomonadota</taxon>
        <taxon>Betaproteobacteria</taxon>
        <taxon>Candidatus Kinetoplastidibacterium</taxon>
    </lineage>
</organism>
<sequence>MINNHYLIELYDLNAHKYKITIQINKPNENIQELLAPTWIPGSYVIRDFAKYIENIKAYSNNKIIKIIKKDNHSWYIEKCTSPIIIEYLVYAFDLSVRGSYIDTEGCFFNGTNLFLIVKNQIDDPLTLTIKKINDWKIYTSIDKIPNKYNCLKDNITKFYFRNYDELVDHPISIGNFKCSSFQAYGALHKILFIGRIPKNLNIEKITNDIKKICESQIIFFDKQNKKAAFLDRYNSYLFIIIDSDKYSGGLEHRSSCAIMINYRYLPIKHKCLHEKYINFLSIVSHEYFHTWHIKRIKPHKFINYDFQKPNLTKLLWIFEGFTSYYESIFLLKTNIINYEQYLNIISNNINYLLNNSGRFKQSLTESSFDAWIKYYKQDENSINSIVSYYIKGSLIALGLDSEIRKSSNKSLDDLLLFMWEKYGKNFYKDKKNGILENNIEDLITKAVGINVKEFIDKYVEGTKEIPIKKWLGTFGINLLLENKLNISANTIGMLLKQIDESVTVYSVLENSIAMISGISNGDILLSIDYRKIVNIDDVSYLLTQYNINDSIILHVFHKNYLKKIRLLLCKDKLIRKCFLSKT</sequence>
<feature type="domain" description="Peptidase M61 catalytic" evidence="1">
    <location>
        <begin position="280"/>
        <end position="396"/>
    </location>
</feature>
<evidence type="ECO:0000259" key="2">
    <source>
        <dbReference type="Pfam" id="PF17899"/>
    </source>
</evidence>